<feature type="compositionally biased region" description="Polar residues" evidence="10">
    <location>
        <begin position="420"/>
        <end position="429"/>
    </location>
</feature>
<keyword evidence="4 9" id="KW-0175">Coiled coil</keyword>
<dbReference type="InterPro" id="IPR044823">
    <property type="entry name" value="ASIL1/2-like"/>
</dbReference>
<dbReference type="GO" id="GO:0000976">
    <property type="term" value="F:transcription cis-regulatory region binding"/>
    <property type="evidence" value="ECO:0007669"/>
    <property type="project" value="TreeGrafter"/>
</dbReference>
<dbReference type="InterPro" id="IPR002885">
    <property type="entry name" value="PPR_rpt"/>
</dbReference>
<keyword evidence="13" id="KW-1185">Reference proteome</keyword>
<keyword evidence="6" id="KW-0804">Transcription</keyword>
<dbReference type="NCBIfam" id="TIGR00756">
    <property type="entry name" value="PPR"/>
    <property type="match status" value="3"/>
</dbReference>
<dbReference type="Gene3D" id="1.10.10.60">
    <property type="entry name" value="Homeodomain-like"/>
    <property type="match status" value="1"/>
</dbReference>
<evidence type="ECO:0000256" key="7">
    <source>
        <dbReference type="ARBA" id="ARBA00023242"/>
    </source>
</evidence>
<evidence type="ECO:0000256" key="1">
    <source>
        <dbReference type="ARBA" id="ARBA00004123"/>
    </source>
</evidence>
<proteinExistence type="predicted"/>
<dbReference type="Pfam" id="PF13041">
    <property type="entry name" value="PPR_2"/>
    <property type="match status" value="1"/>
</dbReference>
<evidence type="ECO:0000313" key="13">
    <source>
        <dbReference type="Proteomes" id="UP000428333"/>
    </source>
</evidence>
<dbReference type="InterPro" id="IPR011990">
    <property type="entry name" value="TPR-like_helical_dom_sf"/>
</dbReference>
<evidence type="ECO:0000256" key="6">
    <source>
        <dbReference type="ARBA" id="ARBA00023163"/>
    </source>
</evidence>
<feature type="region of interest" description="Disordered" evidence="10">
    <location>
        <begin position="401"/>
        <end position="479"/>
    </location>
</feature>
<organism evidence="12 13">
    <name type="scientific">Rhododendron williamsianum</name>
    <dbReference type="NCBI Taxonomy" id="262921"/>
    <lineage>
        <taxon>Eukaryota</taxon>
        <taxon>Viridiplantae</taxon>
        <taxon>Streptophyta</taxon>
        <taxon>Embryophyta</taxon>
        <taxon>Tracheophyta</taxon>
        <taxon>Spermatophyta</taxon>
        <taxon>Magnoliopsida</taxon>
        <taxon>eudicotyledons</taxon>
        <taxon>Gunneridae</taxon>
        <taxon>Pentapetalae</taxon>
        <taxon>asterids</taxon>
        <taxon>Ericales</taxon>
        <taxon>Ericaceae</taxon>
        <taxon>Ericoideae</taxon>
        <taxon>Rhodoreae</taxon>
        <taxon>Rhododendron</taxon>
    </lineage>
</organism>
<comment type="subcellular location">
    <subcellularLocation>
        <location evidence="1">Nucleus</location>
    </subcellularLocation>
</comment>
<feature type="repeat" description="PPR" evidence="8">
    <location>
        <begin position="167"/>
        <end position="201"/>
    </location>
</feature>
<name>A0A6A4LAG2_9ERIC</name>
<sequence>MRSLHKLTPKTPNPPPLFHISPRLLTTQNPNPSAHYDDLIDAAGRNRDFATVCRLLNKRFKEGFFNTSKTFNFISTDLSLVDDLSQALRNLDRGFTRKGAYDALVARLCRLQRVDEALRVAEEMLRDKQGANACTFHPILNALCKKQKMDEAWRVVELMRANRVSPDVTAYNFLLTAYCFAGELSSAAELLTRMEEQGLGADSRTYDALVLGACRAGKVEGALVVLRRMEDDGVPALYSTHAHVISGLLKLGYYAQAVEFVVSCGGRDMALDTESFGILASRLISLGRFDDAKLVLGEMRKRGLKMGDNEGATETLVEAWGDRYLELNRGNLRQKDWMEVADAVNARSNGVKPRRTDVQCKNRVDTIKKKYKLEKSKLPVPSKWRFYSRLDHLVGPTAAAAAAAPSKKKTPAPSAAIQKPASTITLSLKSRTKPSPNPNTNAGHPVVVYSGGSSRLNSSGSNESSLGGDRRERRVEDADLSEDGAYKELARAILRFGEVYERIESSKQEQMMELEKQRMEFTKELEFQRMNMFMEAQLELEKVKRAKNYAPGSGEFPRFLFYYGSGLLLWNL</sequence>
<gene>
    <name evidence="12" type="ORF">C3L33_16591</name>
</gene>
<keyword evidence="7" id="KW-0539">Nucleus</keyword>
<evidence type="ECO:0000259" key="11">
    <source>
        <dbReference type="Pfam" id="PF13837"/>
    </source>
</evidence>
<comment type="caution">
    <text evidence="12">The sequence shown here is derived from an EMBL/GenBank/DDBJ whole genome shotgun (WGS) entry which is preliminary data.</text>
</comment>
<accession>A0A6A4LAG2</accession>
<keyword evidence="3" id="KW-0805">Transcription regulation</keyword>
<feature type="domain" description="Myb/SANT-like DNA-binding" evidence="11">
    <location>
        <begin position="310"/>
        <end position="393"/>
    </location>
</feature>
<evidence type="ECO:0000256" key="8">
    <source>
        <dbReference type="PROSITE-ProRule" id="PRU00708"/>
    </source>
</evidence>
<feature type="region of interest" description="Disordered" evidence="10">
    <location>
        <begin position="1"/>
        <end position="24"/>
    </location>
</feature>
<feature type="repeat" description="PPR" evidence="8">
    <location>
        <begin position="132"/>
        <end position="166"/>
    </location>
</feature>
<evidence type="ECO:0000256" key="4">
    <source>
        <dbReference type="ARBA" id="ARBA00023054"/>
    </source>
</evidence>
<evidence type="ECO:0000256" key="10">
    <source>
        <dbReference type="SAM" id="MobiDB-lite"/>
    </source>
</evidence>
<evidence type="ECO:0000256" key="9">
    <source>
        <dbReference type="SAM" id="Coils"/>
    </source>
</evidence>
<dbReference type="FunFam" id="1.10.10.60:FF:000104">
    <property type="entry name" value="trihelix transcription factor ASIL2"/>
    <property type="match status" value="1"/>
</dbReference>
<dbReference type="Pfam" id="PF13837">
    <property type="entry name" value="Myb_DNA-bind_4"/>
    <property type="match status" value="1"/>
</dbReference>
<protein>
    <recommendedName>
        <fullName evidence="11">Myb/SANT-like DNA-binding domain-containing protein</fullName>
    </recommendedName>
</protein>
<feature type="repeat" description="PPR" evidence="8">
    <location>
        <begin position="272"/>
        <end position="306"/>
    </location>
</feature>
<feature type="compositionally biased region" description="Low complexity" evidence="10">
    <location>
        <begin position="450"/>
        <end position="467"/>
    </location>
</feature>
<dbReference type="InterPro" id="IPR044822">
    <property type="entry name" value="Myb_DNA-bind_4"/>
</dbReference>
<feature type="non-terminal residue" evidence="12">
    <location>
        <position position="1"/>
    </location>
</feature>
<dbReference type="Gene3D" id="1.25.40.10">
    <property type="entry name" value="Tetratricopeptide repeat domain"/>
    <property type="match status" value="2"/>
</dbReference>
<dbReference type="Pfam" id="PF01535">
    <property type="entry name" value="PPR"/>
    <property type="match status" value="3"/>
</dbReference>
<dbReference type="PANTHER" id="PTHR31307">
    <property type="entry name" value="TRIHELIX TRANSCRIPTION FACTOR ASIL2"/>
    <property type="match status" value="1"/>
</dbReference>
<dbReference type="GO" id="GO:0005634">
    <property type="term" value="C:nucleus"/>
    <property type="evidence" value="ECO:0007669"/>
    <property type="project" value="UniProtKB-SubCell"/>
</dbReference>
<keyword evidence="5" id="KW-0238">DNA-binding</keyword>
<dbReference type="OrthoDB" id="185373at2759"/>
<feature type="compositionally biased region" description="Basic and acidic residues" evidence="10">
    <location>
        <begin position="468"/>
        <end position="477"/>
    </location>
</feature>
<dbReference type="Proteomes" id="UP000428333">
    <property type="component" value="Linkage Group LG10"/>
</dbReference>
<evidence type="ECO:0000256" key="2">
    <source>
        <dbReference type="ARBA" id="ARBA00022737"/>
    </source>
</evidence>
<feature type="coiled-coil region" evidence="9">
    <location>
        <begin position="500"/>
        <end position="531"/>
    </location>
</feature>
<evidence type="ECO:0000313" key="12">
    <source>
        <dbReference type="EMBL" id="KAE9451528.1"/>
    </source>
</evidence>
<evidence type="ECO:0000256" key="3">
    <source>
        <dbReference type="ARBA" id="ARBA00023015"/>
    </source>
</evidence>
<dbReference type="PROSITE" id="PS51375">
    <property type="entry name" value="PPR"/>
    <property type="match status" value="4"/>
</dbReference>
<dbReference type="AlphaFoldDB" id="A0A6A4LAG2"/>
<reference evidence="12 13" key="1">
    <citation type="journal article" date="2019" name="Genome Biol. Evol.">
        <title>The Rhododendron genome and chromosomal organization provide insight into shared whole-genome duplications across the heath family (Ericaceae).</title>
        <authorList>
            <person name="Soza V.L."/>
            <person name="Lindsley D."/>
            <person name="Waalkes A."/>
            <person name="Ramage E."/>
            <person name="Patwardhan R.P."/>
            <person name="Burton J.N."/>
            <person name="Adey A."/>
            <person name="Kumar A."/>
            <person name="Qiu R."/>
            <person name="Shendure J."/>
            <person name="Hall B."/>
        </authorList>
    </citation>
    <scope>NUCLEOTIDE SEQUENCE [LARGE SCALE GENOMIC DNA]</scope>
    <source>
        <strain evidence="12">RSF 1966-606</strain>
    </source>
</reference>
<feature type="compositionally biased region" description="Low complexity" evidence="10">
    <location>
        <begin position="401"/>
        <end position="416"/>
    </location>
</feature>
<dbReference type="PANTHER" id="PTHR31307:SF40">
    <property type="entry name" value="TRIHELIX TRANSCRIPTION FACTOR ENAP1-RELATED"/>
    <property type="match status" value="1"/>
</dbReference>
<evidence type="ECO:0000256" key="5">
    <source>
        <dbReference type="ARBA" id="ARBA00023125"/>
    </source>
</evidence>
<feature type="repeat" description="PPR" evidence="8">
    <location>
        <begin position="202"/>
        <end position="236"/>
    </location>
</feature>
<keyword evidence="2" id="KW-0677">Repeat</keyword>
<dbReference type="EMBL" id="QEFC01002708">
    <property type="protein sequence ID" value="KAE9451528.1"/>
    <property type="molecule type" value="Genomic_DNA"/>
</dbReference>